<dbReference type="InterPro" id="IPR042175">
    <property type="entry name" value="Cell/Rod_MreC_2"/>
</dbReference>
<evidence type="ECO:0000259" key="6">
    <source>
        <dbReference type="Pfam" id="PF04085"/>
    </source>
</evidence>
<evidence type="ECO:0000256" key="5">
    <source>
        <dbReference type="SAM" id="Coils"/>
    </source>
</evidence>
<evidence type="ECO:0000256" key="1">
    <source>
        <dbReference type="ARBA" id="ARBA00009369"/>
    </source>
</evidence>
<name>Q1PZZ2_KUEST</name>
<gene>
    <name evidence="7" type="primary">mreC</name>
    <name evidence="7" type="ORF">kustd1897</name>
</gene>
<accession>Q1PZZ2</accession>
<evidence type="ECO:0000256" key="3">
    <source>
        <dbReference type="ARBA" id="ARBA00022960"/>
    </source>
</evidence>
<dbReference type="NCBIfam" id="TIGR00219">
    <property type="entry name" value="mreC"/>
    <property type="match status" value="1"/>
</dbReference>
<dbReference type="GO" id="GO:0005886">
    <property type="term" value="C:plasma membrane"/>
    <property type="evidence" value="ECO:0007669"/>
    <property type="project" value="TreeGrafter"/>
</dbReference>
<feature type="domain" description="Rod shape-determining protein MreC beta-barrel core" evidence="6">
    <location>
        <begin position="119"/>
        <end position="265"/>
    </location>
</feature>
<keyword evidence="3" id="KW-0133">Cell shape</keyword>
<sequence length="266" mass="29581">MLSRPFTITTLVLTISLLLLFLPLNVSNGIKMACVMPVRPFQWATCLSSNTASDFFHRIAYIWAEDETNTERENEVAELKNKIIELQDTNYKLQDKLSAVSEFHKEQKKTKSHIIPADIIGYDTSIFRRSITINVGIKHGVKDNNVVVAKNALVGVISVAGARTSQVRLITDPASRIPGRILRTRDQVIIEGNASPYCQLKYVPRWTTLKKSDKVVTSDVGSFYIASLPIATVIANETKGGAIFQSVKALPLVNISRIENVLVIKE</sequence>
<organism evidence="7">
    <name type="scientific">Kuenenia stuttgartiensis</name>
    <dbReference type="NCBI Taxonomy" id="174633"/>
    <lineage>
        <taxon>Bacteria</taxon>
        <taxon>Pseudomonadati</taxon>
        <taxon>Planctomycetota</taxon>
        <taxon>Candidatus Brocadiia</taxon>
        <taxon>Candidatus Brocadiales</taxon>
        <taxon>Candidatus Brocadiaceae</taxon>
        <taxon>Candidatus Kuenenia</taxon>
    </lineage>
</organism>
<evidence type="ECO:0000256" key="4">
    <source>
        <dbReference type="ARBA" id="ARBA00032089"/>
    </source>
</evidence>
<reference evidence="7" key="2">
    <citation type="submission" date="2006-01" db="EMBL/GenBank/DDBJ databases">
        <authorList>
            <person name="Genoscope"/>
        </authorList>
    </citation>
    <scope>NUCLEOTIDE SEQUENCE</scope>
</reference>
<dbReference type="Gene3D" id="2.40.10.340">
    <property type="entry name" value="Rod shape-determining protein MreC, domain 1"/>
    <property type="match status" value="1"/>
</dbReference>
<dbReference type="AlphaFoldDB" id="Q1PZZ2"/>
<dbReference type="EMBL" id="CT573072">
    <property type="protein sequence ID" value="CAJ72642.1"/>
    <property type="molecule type" value="Genomic_DNA"/>
</dbReference>
<evidence type="ECO:0000256" key="2">
    <source>
        <dbReference type="ARBA" id="ARBA00013855"/>
    </source>
</evidence>
<dbReference type="PANTHER" id="PTHR34138:SF1">
    <property type="entry name" value="CELL SHAPE-DETERMINING PROTEIN MREC"/>
    <property type="match status" value="1"/>
</dbReference>
<dbReference type="GO" id="GO:0008360">
    <property type="term" value="P:regulation of cell shape"/>
    <property type="evidence" value="ECO:0007669"/>
    <property type="project" value="UniProtKB-KW"/>
</dbReference>
<comment type="similarity">
    <text evidence="1">Belongs to the MreC family.</text>
</comment>
<dbReference type="InterPro" id="IPR042177">
    <property type="entry name" value="Cell/Rod_1"/>
</dbReference>
<reference evidence="7" key="1">
    <citation type="journal article" date="2006" name="Nature">
        <title>Deciphering the evolution and metabolism of an anammox bacterium from a community genome.</title>
        <authorList>
            <person name="Strous M."/>
            <person name="Pelletier E."/>
            <person name="Mangenot S."/>
            <person name="Rattei T."/>
            <person name="Lehner A."/>
            <person name="Taylor M.W."/>
            <person name="Horn M."/>
            <person name="Daims H."/>
            <person name="Bartol-Mavel D."/>
            <person name="Wincker P."/>
            <person name="Barbe V."/>
            <person name="Fonknechten N."/>
            <person name="Vallenet D."/>
            <person name="Segurens B."/>
            <person name="Schenowitz-Truong C."/>
            <person name="Medigue C."/>
            <person name="Collingro A."/>
            <person name="Snel B."/>
            <person name="Dutilh B.E."/>
            <person name="OpDenCamp H.J.M."/>
            <person name="vanDerDrift C."/>
            <person name="Cirpus I."/>
            <person name="vanDePas-Schoonen K.T."/>
            <person name="Harhangi H.R."/>
            <person name="vanNiftrik L."/>
            <person name="Schmid M."/>
            <person name="Keltjens J."/>
            <person name="vanDeVossenberg J."/>
            <person name="Kartal B."/>
            <person name="Meier H."/>
            <person name="Frishman D."/>
            <person name="Huynen M.A."/>
            <person name="Mewes H."/>
            <person name="Weissenbach J."/>
            <person name="Jetten M.S.M."/>
            <person name="Wagner M."/>
            <person name="LePaslier D."/>
        </authorList>
    </citation>
    <scope>NUCLEOTIDE SEQUENCE</scope>
</reference>
<proteinExistence type="inferred from homology"/>
<protein>
    <recommendedName>
        <fullName evidence="2">Cell shape-determining protein MreC</fullName>
    </recommendedName>
    <alternativeName>
        <fullName evidence="4">Cell shape protein MreC</fullName>
    </alternativeName>
</protein>
<dbReference type="Pfam" id="PF04085">
    <property type="entry name" value="MreC"/>
    <property type="match status" value="1"/>
</dbReference>
<keyword evidence="5" id="KW-0175">Coiled coil</keyword>
<dbReference type="PANTHER" id="PTHR34138">
    <property type="entry name" value="CELL SHAPE-DETERMINING PROTEIN MREC"/>
    <property type="match status" value="1"/>
</dbReference>
<dbReference type="PIRSF" id="PIRSF038471">
    <property type="entry name" value="MreC"/>
    <property type="match status" value="1"/>
</dbReference>
<dbReference type="Gene3D" id="2.40.10.350">
    <property type="entry name" value="Rod shape-determining protein MreC, domain 2"/>
    <property type="match status" value="1"/>
</dbReference>
<evidence type="ECO:0000313" key="7">
    <source>
        <dbReference type="EMBL" id="CAJ72642.1"/>
    </source>
</evidence>
<dbReference type="InterPro" id="IPR007221">
    <property type="entry name" value="MreC"/>
</dbReference>
<feature type="coiled-coil region" evidence="5">
    <location>
        <begin position="69"/>
        <end position="96"/>
    </location>
</feature>
<dbReference type="InterPro" id="IPR055342">
    <property type="entry name" value="MreC_beta-barrel_core"/>
</dbReference>